<proteinExistence type="predicted"/>
<gene>
    <name evidence="2" type="ORF">EYF80_055629</name>
</gene>
<feature type="region of interest" description="Disordered" evidence="1">
    <location>
        <begin position="1"/>
        <end position="36"/>
    </location>
</feature>
<reference evidence="2 3" key="1">
    <citation type="submission" date="2019-03" db="EMBL/GenBank/DDBJ databases">
        <title>First draft genome of Liparis tanakae, snailfish: a comprehensive survey of snailfish specific genes.</title>
        <authorList>
            <person name="Kim W."/>
            <person name="Song I."/>
            <person name="Jeong J.-H."/>
            <person name="Kim D."/>
            <person name="Kim S."/>
            <person name="Ryu S."/>
            <person name="Song J.Y."/>
            <person name="Lee S.K."/>
        </authorList>
    </citation>
    <scope>NUCLEOTIDE SEQUENCE [LARGE SCALE GENOMIC DNA]</scope>
    <source>
        <tissue evidence="2">Muscle</tissue>
    </source>
</reference>
<evidence type="ECO:0000313" key="3">
    <source>
        <dbReference type="Proteomes" id="UP000314294"/>
    </source>
</evidence>
<sequence>MNNSVKRRRHGSRDSVLPPAGVLARGPSRPEGQRRRTFLLLRAPPSTVGVVAGERAGRQGVEPCSAPPQQLQKS</sequence>
<keyword evidence="3" id="KW-1185">Reference proteome</keyword>
<comment type="caution">
    <text evidence="2">The sequence shown here is derived from an EMBL/GenBank/DDBJ whole genome shotgun (WGS) entry which is preliminary data.</text>
</comment>
<dbReference type="EMBL" id="SRLO01002018">
    <property type="protein sequence ID" value="TNN34211.1"/>
    <property type="molecule type" value="Genomic_DNA"/>
</dbReference>
<feature type="compositionally biased region" description="Basic residues" evidence="1">
    <location>
        <begin position="1"/>
        <end position="11"/>
    </location>
</feature>
<accession>A0A4Z2F0C1</accession>
<organism evidence="2 3">
    <name type="scientific">Liparis tanakae</name>
    <name type="common">Tanaka's snailfish</name>
    <dbReference type="NCBI Taxonomy" id="230148"/>
    <lineage>
        <taxon>Eukaryota</taxon>
        <taxon>Metazoa</taxon>
        <taxon>Chordata</taxon>
        <taxon>Craniata</taxon>
        <taxon>Vertebrata</taxon>
        <taxon>Euteleostomi</taxon>
        <taxon>Actinopterygii</taxon>
        <taxon>Neopterygii</taxon>
        <taxon>Teleostei</taxon>
        <taxon>Neoteleostei</taxon>
        <taxon>Acanthomorphata</taxon>
        <taxon>Eupercaria</taxon>
        <taxon>Perciformes</taxon>
        <taxon>Cottioidei</taxon>
        <taxon>Cottales</taxon>
        <taxon>Liparidae</taxon>
        <taxon>Liparis</taxon>
    </lineage>
</organism>
<dbReference type="Proteomes" id="UP000314294">
    <property type="component" value="Unassembled WGS sequence"/>
</dbReference>
<evidence type="ECO:0000313" key="2">
    <source>
        <dbReference type="EMBL" id="TNN34211.1"/>
    </source>
</evidence>
<evidence type="ECO:0000256" key="1">
    <source>
        <dbReference type="SAM" id="MobiDB-lite"/>
    </source>
</evidence>
<dbReference type="AlphaFoldDB" id="A0A4Z2F0C1"/>
<name>A0A4Z2F0C1_9TELE</name>
<protein>
    <submittedName>
        <fullName evidence="2">Uncharacterized protein</fullName>
    </submittedName>
</protein>